<dbReference type="RefSeq" id="WP_175614102.1">
    <property type="nucleotide sequence ID" value="NZ_FTMG01000006.1"/>
</dbReference>
<proteinExistence type="predicted"/>
<dbReference type="Proteomes" id="UP000541583">
    <property type="component" value="Unassembled WGS sequence"/>
</dbReference>
<gene>
    <name evidence="1" type="ORF">HDF23_002982</name>
</gene>
<dbReference type="EMBL" id="JACHCB010000007">
    <property type="protein sequence ID" value="MBB6110226.1"/>
    <property type="molecule type" value="Genomic_DNA"/>
</dbReference>
<evidence type="ECO:0000313" key="1">
    <source>
        <dbReference type="EMBL" id="MBB6110226.1"/>
    </source>
</evidence>
<sequence>MNNTNLCQPNNFNALKHESNNPVKIMENHIDRALKALHFKLVDDLHMIIWYVTSSL</sequence>
<organism evidence="1 2">
    <name type="scientific">Mucilaginibacter lappiensis</name>
    <dbReference type="NCBI Taxonomy" id="354630"/>
    <lineage>
        <taxon>Bacteria</taxon>
        <taxon>Pseudomonadati</taxon>
        <taxon>Bacteroidota</taxon>
        <taxon>Sphingobacteriia</taxon>
        <taxon>Sphingobacteriales</taxon>
        <taxon>Sphingobacteriaceae</taxon>
        <taxon>Mucilaginibacter</taxon>
    </lineage>
</organism>
<comment type="caution">
    <text evidence="1">The sequence shown here is derived from an EMBL/GenBank/DDBJ whole genome shotgun (WGS) entry which is preliminary data.</text>
</comment>
<keyword evidence="2" id="KW-1185">Reference proteome</keyword>
<name>A0ABR6PKR7_9SPHI</name>
<evidence type="ECO:0000313" key="2">
    <source>
        <dbReference type="Proteomes" id="UP000541583"/>
    </source>
</evidence>
<reference evidence="1 2" key="1">
    <citation type="submission" date="2020-08" db="EMBL/GenBank/DDBJ databases">
        <title>Genomic Encyclopedia of Type Strains, Phase IV (KMG-V): Genome sequencing to study the core and pangenomes of soil and plant-associated prokaryotes.</title>
        <authorList>
            <person name="Whitman W."/>
        </authorList>
    </citation>
    <scope>NUCLEOTIDE SEQUENCE [LARGE SCALE GENOMIC DNA]</scope>
    <source>
        <strain evidence="1 2">ANJLi2</strain>
    </source>
</reference>
<accession>A0ABR6PKR7</accession>
<protein>
    <submittedName>
        <fullName evidence="1">Uncharacterized protein</fullName>
    </submittedName>
</protein>